<proteinExistence type="predicted"/>
<evidence type="ECO:0000256" key="1">
    <source>
        <dbReference type="SAM" id="MobiDB-lite"/>
    </source>
</evidence>
<organism evidence="3 4">
    <name type="scientific">Fervidobacterium gondwanense DSM 13020</name>
    <dbReference type="NCBI Taxonomy" id="1121883"/>
    <lineage>
        <taxon>Bacteria</taxon>
        <taxon>Thermotogati</taxon>
        <taxon>Thermotogota</taxon>
        <taxon>Thermotogae</taxon>
        <taxon>Thermotogales</taxon>
        <taxon>Fervidobacteriaceae</taxon>
        <taxon>Fervidobacterium</taxon>
    </lineage>
</organism>
<evidence type="ECO:0000313" key="3">
    <source>
        <dbReference type="EMBL" id="SHN66415.1"/>
    </source>
</evidence>
<dbReference type="SUPFAM" id="SSF53146">
    <property type="entry name" value="Nitrogenase accessory factor-like"/>
    <property type="match status" value="1"/>
</dbReference>
<feature type="compositionally biased region" description="Basic residues" evidence="1">
    <location>
        <begin position="45"/>
        <end position="54"/>
    </location>
</feature>
<dbReference type="STRING" id="1121883.SAMN02745226_01615"/>
<dbReference type="Proteomes" id="UP000184207">
    <property type="component" value="Unassembled WGS sequence"/>
</dbReference>
<reference evidence="4" key="1">
    <citation type="submission" date="2016-12" db="EMBL/GenBank/DDBJ databases">
        <authorList>
            <person name="Varghese N."/>
            <person name="Submissions S."/>
        </authorList>
    </citation>
    <scope>NUCLEOTIDE SEQUENCE [LARGE SCALE GENOMIC DNA]</scope>
    <source>
        <strain evidence="4">DSM 13020</strain>
    </source>
</reference>
<dbReference type="Pfam" id="PF02579">
    <property type="entry name" value="Nitro_FeMo-Co"/>
    <property type="match status" value="2"/>
</dbReference>
<feature type="domain" description="Dinitrogenase iron-molybdenum cofactor biosynthesis" evidence="2">
    <location>
        <begin position="10"/>
        <end position="53"/>
    </location>
</feature>
<feature type="domain" description="Dinitrogenase iron-molybdenum cofactor biosynthesis" evidence="2">
    <location>
        <begin position="73"/>
        <end position="131"/>
    </location>
</feature>
<dbReference type="InterPro" id="IPR051840">
    <property type="entry name" value="NifX/NifY_domain"/>
</dbReference>
<dbReference type="InterPro" id="IPR003731">
    <property type="entry name" value="Di-Nase_FeMo-co_biosynth"/>
</dbReference>
<dbReference type="InterPro" id="IPR036105">
    <property type="entry name" value="DiNase_FeMo-co_biosyn_sf"/>
</dbReference>
<name>A0A1M7T6U9_FERGO</name>
<gene>
    <name evidence="3" type="ORF">SAMN02745226_01615</name>
</gene>
<keyword evidence="4" id="KW-1185">Reference proteome</keyword>
<dbReference type="PANTHER" id="PTHR33937:SF2">
    <property type="entry name" value="DINITROGENASE IRON-MOLYBDENUM COFACTOR BIOSYNTHESIS DOMAIN-CONTAINING PROTEIN"/>
    <property type="match status" value="1"/>
</dbReference>
<evidence type="ECO:0000259" key="2">
    <source>
        <dbReference type="Pfam" id="PF02579"/>
    </source>
</evidence>
<evidence type="ECO:0000313" key="4">
    <source>
        <dbReference type="Proteomes" id="UP000184207"/>
    </source>
</evidence>
<feature type="region of interest" description="Disordered" evidence="1">
    <location>
        <begin position="45"/>
        <end position="68"/>
    </location>
</feature>
<dbReference type="EMBL" id="FRDJ01000010">
    <property type="protein sequence ID" value="SHN66415.1"/>
    <property type="molecule type" value="Genomic_DNA"/>
</dbReference>
<protein>
    <submittedName>
        <fullName evidence="3">Predicted Fe-Mo cluster-binding protein, NifX family</fullName>
    </submittedName>
</protein>
<dbReference type="Gene3D" id="3.30.420.130">
    <property type="entry name" value="Dinitrogenase iron-molybdenum cofactor biosynthesis domain"/>
    <property type="match status" value="1"/>
</dbReference>
<dbReference type="RefSeq" id="WP_072760297.1">
    <property type="nucleotide sequence ID" value="NZ_FRDJ01000010.1"/>
</dbReference>
<dbReference type="PANTHER" id="PTHR33937">
    <property type="entry name" value="IRON-MOLYBDENUM PROTEIN-RELATED-RELATED"/>
    <property type="match status" value="1"/>
</dbReference>
<accession>A0A1M7T6U9</accession>
<sequence length="142" mass="16004">MRFAIPTNDSKMVADHFGRAEYFTIVEIKDGKEFERKLVENLHAKGHHGHHGHHGHEETHETSCCNGHGNGHGNGNHHHGHDDVFESTGQIDAVVAVRMGQHMYEELVERKIDIYLVEPGTSIDTIVSKMISGELKKIEPRK</sequence>
<dbReference type="AlphaFoldDB" id="A0A1M7T6U9"/>